<reference evidence="1" key="1">
    <citation type="submission" date="2020-04" db="EMBL/GenBank/DDBJ databases">
        <authorList>
            <person name="Zhang T."/>
        </authorList>
    </citation>
    <scope>NUCLEOTIDE SEQUENCE</scope>
    <source>
        <strain evidence="1">HKST-UBA17</strain>
    </source>
</reference>
<gene>
    <name evidence="1" type="ORF">KC685_01690</name>
</gene>
<dbReference type="Pfam" id="PF13376">
    <property type="entry name" value="OmdA"/>
    <property type="match status" value="1"/>
</dbReference>
<sequence>MIGIKVSTGVVHKVPEDLKKKLLSDQDILTRWNSLTPLARNEWICWVTIVKRPETRKSHIVRLGEDISKGKRRPCCWSGCPHRQRSKSGRN</sequence>
<evidence type="ECO:0000313" key="2">
    <source>
        <dbReference type="Proteomes" id="UP000741282"/>
    </source>
</evidence>
<dbReference type="EMBL" id="JAGQLN010000005">
    <property type="protein sequence ID" value="MCA9376611.1"/>
    <property type="molecule type" value="Genomic_DNA"/>
</dbReference>
<protein>
    <submittedName>
        <fullName evidence="1">YdeI/OmpD-associated family protein</fullName>
    </submittedName>
</protein>
<organism evidence="1 2">
    <name type="scientific">Candidatus Dojkabacteria bacterium</name>
    <dbReference type="NCBI Taxonomy" id="2099670"/>
    <lineage>
        <taxon>Bacteria</taxon>
        <taxon>Candidatus Dojkabacteria</taxon>
    </lineage>
</organism>
<proteinExistence type="predicted"/>
<reference evidence="1" key="2">
    <citation type="journal article" date="2021" name="Microbiome">
        <title>Successional dynamics and alternative stable states in a saline activated sludge microbial community over 9 years.</title>
        <authorList>
            <person name="Wang Y."/>
            <person name="Ye J."/>
            <person name="Ju F."/>
            <person name="Liu L."/>
            <person name="Boyd J.A."/>
            <person name="Deng Y."/>
            <person name="Parks D.H."/>
            <person name="Jiang X."/>
            <person name="Yin X."/>
            <person name="Woodcroft B.J."/>
            <person name="Tyson G.W."/>
            <person name="Hugenholtz P."/>
            <person name="Polz M.F."/>
            <person name="Zhang T."/>
        </authorList>
    </citation>
    <scope>NUCLEOTIDE SEQUENCE</scope>
    <source>
        <strain evidence="1">HKST-UBA17</strain>
    </source>
</reference>
<evidence type="ECO:0000313" key="1">
    <source>
        <dbReference type="EMBL" id="MCA9376611.1"/>
    </source>
</evidence>
<accession>A0A955I2D7</accession>
<name>A0A955I2D7_9BACT</name>
<comment type="caution">
    <text evidence="1">The sequence shown here is derived from an EMBL/GenBank/DDBJ whole genome shotgun (WGS) entry which is preliminary data.</text>
</comment>
<dbReference type="Proteomes" id="UP000741282">
    <property type="component" value="Unassembled WGS sequence"/>
</dbReference>
<dbReference type="AlphaFoldDB" id="A0A955I2D7"/>